<gene>
    <name evidence="2" type="ORF">HNQ80_002252</name>
</gene>
<dbReference type="AlphaFoldDB" id="A0A841KRY3"/>
<accession>A0A841KRY3</accession>
<dbReference type="InterPro" id="IPR033966">
    <property type="entry name" value="RuBisCO"/>
</dbReference>
<feature type="domain" description="Ribulose bisphosphate carboxylase large subunit C-terminal" evidence="1">
    <location>
        <begin position="129"/>
        <end position="361"/>
    </location>
</feature>
<dbReference type="EC" id="4.1.1.39" evidence="2"/>
<dbReference type="SUPFAM" id="SSF54966">
    <property type="entry name" value="RuBisCO, large subunit, small (N-terminal) domain"/>
    <property type="match status" value="1"/>
</dbReference>
<dbReference type="SFLD" id="SFLDF00158">
    <property type="entry name" value="5-methylthio-D-ribulose_1-phos"/>
    <property type="match status" value="1"/>
</dbReference>
<dbReference type="GO" id="GO:0000287">
    <property type="term" value="F:magnesium ion binding"/>
    <property type="evidence" value="ECO:0007669"/>
    <property type="project" value="InterPro"/>
</dbReference>
<evidence type="ECO:0000313" key="3">
    <source>
        <dbReference type="Proteomes" id="UP000579281"/>
    </source>
</evidence>
<dbReference type="RefSeq" id="WP_184310684.1">
    <property type="nucleotide sequence ID" value="NZ_JACHEN010000012.1"/>
</dbReference>
<dbReference type="SUPFAM" id="SSF51649">
    <property type="entry name" value="RuBisCo, C-terminal domain"/>
    <property type="match status" value="1"/>
</dbReference>
<dbReference type="InterPro" id="IPR036376">
    <property type="entry name" value="RuBisCO_lsu_C_sf"/>
</dbReference>
<name>A0A841KRY3_9FIRM</name>
<reference evidence="2 3" key="1">
    <citation type="submission" date="2020-08" db="EMBL/GenBank/DDBJ databases">
        <title>Genomic Encyclopedia of Type Strains, Phase IV (KMG-IV): sequencing the most valuable type-strain genomes for metagenomic binning, comparative biology and taxonomic classification.</title>
        <authorList>
            <person name="Goeker M."/>
        </authorList>
    </citation>
    <scope>NUCLEOTIDE SEQUENCE [LARGE SCALE GENOMIC DNA]</scope>
    <source>
        <strain evidence="2 3">DSM 103526</strain>
    </source>
</reference>
<comment type="caution">
    <text evidence="2">The sequence shown here is derived from an EMBL/GenBank/DDBJ whole genome shotgun (WGS) entry which is preliminary data.</text>
</comment>
<evidence type="ECO:0000313" key="2">
    <source>
        <dbReference type="EMBL" id="MBB6216153.1"/>
    </source>
</evidence>
<keyword evidence="3" id="KW-1185">Reference proteome</keyword>
<dbReference type="PANTHER" id="PTHR42704:SF17">
    <property type="entry name" value="RIBULOSE BISPHOSPHATE CARBOXYLASE LARGE CHAIN"/>
    <property type="match status" value="1"/>
</dbReference>
<dbReference type="InterPro" id="IPR000685">
    <property type="entry name" value="RuBisCO_lsu_C"/>
</dbReference>
<sequence>MFFSGVSKLNLPSERFTVIYRVLGNEKEAYEKAKDICLEQTVEFPEELVPSGVIADHIVGRIESFASWDDHSFHVAVSYHVDCAAKELTQLLNVVFGNISIKPGIKVMSLELPDSILCNFKGPRFGTAGLRKLLGVEQRPLLFTALKPMGLTNEELAELAYKFALGGIDIIKDDHGLSNQSFSPFEGRVKLCAAAVDRANKETGYRSIYMPNITAPHHEVLDRARLAKKLGAGGLLIAPGLTGLDAMREVAENDDIGLPIMSHPAFQGSYVLGDSGLSHQVLFGQIPRLAGADGTIYPNFGGRFSFSKEECQAIATASLIPMGHLKSIFPCPAGGMSLQSIPESLKVYGNDVIFLVGGGLFRQGPDIIENSRYFKKLVEEISNNK</sequence>
<dbReference type="GO" id="GO:0016984">
    <property type="term" value="F:ribulose-bisphosphate carboxylase activity"/>
    <property type="evidence" value="ECO:0007669"/>
    <property type="project" value="UniProtKB-EC"/>
</dbReference>
<dbReference type="CDD" id="cd08210">
    <property type="entry name" value="RLP_RrRLP"/>
    <property type="match status" value="1"/>
</dbReference>
<dbReference type="GO" id="GO:0015977">
    <property type="term" value="P:carbon fixation"/>
    <property type="evidence" value="ECO:0007669"/>
    <property type="project" value="InterPro"/>
</dbReference>
<dbReference type="PANTHER" id="PTHR42704">
    <property type="entry name" value="RIBULOSE BISPHOSPHATE CARBOXYLASE"/>
    <property type="match status" value="1"/>
</dbReference>
<evidence type="ECO:0000259" key="1">
    <source>
        <dbReference type="Pfam" id="PF00016"/>
    </source>
</evidence>
<dbReference type="Gene3D" id="3.30.70.150">
    <property type="entry name" value="RuBisCO large subunit, N-terminal domain"/>
    <property type="match status" value="1"/>
</dbReference>
<dbReference type="Gene3D" id="3.20.20.110">
    <property type="entry name" value="Ribulose bisphosphate carboxylase, large subunit, C-terminal domain"/>
    <property type="match status" value="1"/>
</dbReference>
<dbReference type="EMBL" id="JACHEN010000012">
    <property type="protein sequence ID" value="MBB6216153.1"/>
    <property type="molecule type" value="Genomic_DNA"/>
</dbReference>
<dbReference type="SFLD" id="SFLDG00301">
    <property type="entry name" value="RuBisCO-like_proteins"/>
    <property type="match status" value="1"/>
</dbReference>
<dbReference type="Proteomes" id="UP000579281">
    <property type="component" value="Unassembled WGS sequence"/>
</dbReference>
<protein>
    <submittedName>
        <fullName evidence="2">Ribulose-bisphosphate carboxylase large chain</fullName>
        <ecNumber evidence="2">4.1.1.39</ecNumber>
    </submittedName>
</protein>
<dbReference type="InterPro" id="IPR036422">
    <property type="entry name" value="RuBisCO_lsu_N_sf"/>
</dbReference>
<organism evidence="2 3">
    <name type="scientific">Anaerosolibacter carboniphilus</name>
    <dbReference type="NCBI Taxonomy" id="1417629"/>
    <lineage>
        <taxon>Bacteria</taxon>
        <taxon>Bacillati</taxon>
        <taxon>Bacillota</taxon>
        <taxon>Clostridia</taxon>
        <taxon>Peptostreptococcales</taxon>
        <taxon>Thermotaleaceae</taxon>
        <taxon>Anaerosolibacter</taxon>
    </lineage>
</organism>
<proteinExistence type="predicted"/>
<dbReference type="SFLD" id="SFLDS00014">
    <property type="entry name" value="RuBisCO"/>
    <property type="match status" value="1"/>
</dbReference>
<keyword evidence="2" id="KW-0456">Lyase</keyword>
<dbReference type="Pfam" id="PF00016">
    <property type="entry name" value="RuBisCO_large"/>
    <property type="match status" value="1"/>
</dbReference>